<protein>
    <submittedName>
        <fullName evidence="2">Uncharacterized protein</fullName>
    </submittedName>
</protein>
<proteinExistence type="predicted"/>
<dbReference type="EMBL" id="LLXI01002149">
    <property type="protein sequence ID" value="PKY56345.1"/>
    <property type="molecule type" value="Genomic_DNA"/>
</dbReference>
<name>A0A2I1HBY0_9GLOM</name>
<dbReference type="AlphaFoldDB" id="A0A2I1HBY0"/>
<reference evidence="2 3" key="1">
    <citation type="submission" date="2015-10" db="EMBL/GenBank/DDBJ databases">
        <title>Genome analyses suggest a sexual origin of heterokaryosis in a supposedly ancient asexual fungus.</title>
        <authorList>
            <person name="Ropars J."/>
            <person name="Sedzielewska K."/>
            <person name="Noel J."/>
            <person name="Charron P."/>
            <person name="Farinelli L."/>
            <person name="Marton T."/>
            <person name="Kruger M."/>
            <person name="Pelin A."/>
            <person name="Brachmann A."/>
            <person name="Corradi N."/>
        </authorList>
    </citation>
    <scope>NUCLEOTIDE SEQUENCE [LARGE SCALE GENOMIC DNA]</scope>
    <source>
        <strain evidence="2 3">A4</strain>
    </source>
</reference>
<sequence length="234" mass="27279">MDKLIRKRAKNWLRRIKKRNKLKKRLPDLPPDFKGDVRTFYYQTYNINLFAYKVRRRFDLSHLPQFNYGYLKAKRLYVNYLIRKGRSHPSKNKRIISTPVRPTGPLGAYDTNHAKMIVEDLNSTGYSSTSRHLAFLMDDPSRQSIVQSLTKKERDNLLTDLGPVDVNPSRRPIAQPRRRKERIVPNLEPDTASVADHGTPPPEPTPSTNFSPLRRIARPRIKKNHFPPTPGQDF</sequence>
<keyword evidence="3" id="KW-1185">Reference proteome</keyword>
<feature type="compositionally biased region" description="Basic residues" evidence="1">
    <location>
        <begin position="215"/>
        <end position="225"/>
    </location>
</feature>
<evidence type="ECO:0000256" key="1">
    <source>
        <dbReference type="SAM" id="MobiDB-lite"/>
    </source>
</evidence>
<gene>
    <name evidence="2" type="ORF">RhiirA4_507015</name>
</gene>
<comment type="caution">
    <text evidence="2">The sequence shown here is derived from an EMBL/GenBank/DDBJ whole genome shotgun (WGS) entry which is preliminary data.</text>
</comment>
<organism evidence="2 3">
    <name type="scientific">Rhizophagus irregularis</name>
    <dbReference type="NCBI Taxonomy" id="588596"/>
    <lineage>
        <taxon>Eukaryota</taxon>
        <taxon>Fungi</taxon>
        <taxon>Fungi incertae sedis</taxon>
        <taxon>Mucoromycota</taxon>
        <taxon>Glomeromycotina</taxon>
        <taxon>Glomeromycetes</taxon>
        <taxon>Glomerales</taxon>
        <taxon>Glomeraceae</taxon>
        <taxon>Rhizophagus</taxon>
    </lineage>
</organism>
<feature type="region of interest" description="Disordered" evidence="1">
    <location>
        <begin position="159"/>
        <end position="234"/>
    </location>
</feature>
<evidence type="ECO:0000313" key="3">
    <source>
        <dbReference type="Proteomes" id="UP000234323"/>
    </source>
</evidence>
<accession>A0A2I1HBY0</accession>
<dbReference type="Proteomes" id="UP000234323">
    <property type="component" value="Unassembled WGS sequence"/>
</dbReference>
<evidence type="ECO:0000313" key="2">
    <source>
        <dbReference type="EMBL" id="PKY56345.1"/>
    </source>
</evidence>